<comment type="caution">
    <text evidence="15">The sequence shown here is derived from an EMBL/GenBank/DDBJ whole genome shotgun (WGS) entry which is preliminary data.</text>
</comment>
<comment type="similarity">
    <text evidence="2">Belongs to the krueppel C2H2-type zinc-finger protein family.</text>
</comment>
<sequence length="676" mass="77375">MQCCEKKFLYETDAQGLLYITLDDQGPIYVGFQKRIKIELCLVQECETEGAVLDLNLCKRDDWEQSNNTALLANSRTGVSDEECVIDKCVPPSQPVDRTCTDQLTKDVPSEYSDKDTKLPFPDIKDSNFINCFDETAEDTNVETKRIRMEEVRQVEQNTLCNAQKTKSALRKAKQKLEENQQIVQKRIGNAQDRQKNKLLHKMIFKKNSSRKKKQTSDEKTAVLTKEQLSHLLKLTAIREGKTGDGKLAQGKVNSPNIDGETLPPELEQDASANVDHGENYEKVVSIKCDYCNVSFPNKKEFQNHIKLESEVYHLCVKCQTAFPLKAYLLVHMKYHNRNDKGAKKINFSCDSCTFRGNSLSALKRHMICHTGEHCFKCCCCVKTFASHSKLVEHMRVHRAPGLFRCNCCNQLFPSRGALTEHKKSVLKILCGLCGKEFPNTASRLVHYKSDHQNAVLTCKVCDRIYPTQAELAEHMERHKKRKRKQCRICGMSVIRLDRHELTHKPLEEMTDAEVFMCDQCPSRFKAKNTLKVHMQIHAKERSKCHLCSQSFSTQTGLHRHFGNVHSNLMPFQCEVCGKRCKQKSNLRVHMRIHSDTKMFPCSLCSQAFNYKCSLENHMKSKHSDTNLDNSRTVEIPLPRDSSIPADSDIAWNTSLSTTSWENGGQFAWNENEDGF</sequence>
<evidence type="ECO:0000256" key="5">
    <source>
        <dbReference type="ARBA" id="ARBA00022771"/>
    </source>
</evidence>
<dbReference type="FunFam" id="3.30.160.60:FF:001480">
    <property type="entry name" value="Si:cabz01071911.3"/>
    <property type="match status" value="1"/>
</dbReference>
<reference evidence="15 16" key="1">
    <citation type="journal article" date="2021" name="Elife">
        <title>Chloroplast acquisition without the gene transfer in kleptoplastic sea slugs, Plakobranchus ocellatus.</title>
        <authorList>
            <person name="Maeda T."/>
            <person name="Takahashi S."/>
            <person name="Yoshida T."/>
            <person name="Shimamura S."/>
            <person name="Takaki Y."/>
            <person name="Nagai Y."/>
            <person name="Toyoda A."/>
            <person name="Suzuki Y."/>
            <person name="Arimoto A."/>
            <person name="Ishii H."/>
            <person name="Satoh N."/>
            <person name="Nishiyama T."/>
            <person name="Hasebe M."/>
            <person name="Maruyama T."/>
            <person name="Minagawa J."/>
            <person name="Obokata J."/>
            <person name="Shigenobu S."/>
        </authorList>
    </citation>
    <scope>NUCLEOTIDE SEQUENCE [LARGE SCALE GENOMIC DNA]</scope>
</reference>
<keyword evidence="10" id="KW-0539">Nucleus</keyword>
<feature type="domain" description="C2H2-type" evidence="14">
    <location>
        <begin position="543"/>
        <end position="571"/>
    </location>
</feature>
<gene>
    <name evidence="15" type="ORF">PoB_003851800</name>
</gene>
<keyword evidence="9" id="KW-0804">Transcription</keyword>
<dbReference type="EMBL" id="BLXT01004368">
    <property type="protein sequence ID" value="GFO12013.1"/>
    <property type="molecule type" value="Genomic_DNA"/>
</dbReference>
<feature type="domain" description="C2H2-type" evidence="14">
    <location>
        <begin position="572"/>
        <end position="599"/>
    </location>
</feature>
<dbReference type="Pfam" id="PF13912">
    <property type="entry name" value="zf-C2H2_6"/>
    <property type="match status" value="2"/>
</dbReference>
<keyword evidence="7" id="KW-0805">Transcription regulation</keyword>
<dbReference type="PANTHER" id="PTHR24376">
    <property type="entry name" value="ZINC FINGER PROTEIN"/>
    <property type="match status" value="1"/>
</dbReference>
<dbReference type="GO" id="GO:0000978">
    <property type="term" value="F:RNA polymerase II cis-regulatory region sequence-specific DNA binding"/>
    <property type="evidence" value="ECO:0007669"/>
    <property type="project" value="TreeGrafter"/>
</dbReference>
<evidence type="ECO:0000256" key="4">
    <source>
        <dbReference type="ARBA" id="ARBA00022737"/>
    </source>
</evidence>
<evidence type="ECO:0000259" key="14">
    <source>
        <dbReference type="PROSITE" id="PS50157"/>
    </source>
</evidence>
<keyword evidence="12" id="KW-0175">Coiled coil</keyword>
<dbReference type="GO" id="GO:0005634">
    <property type="term" value="C:nucleus"/>
    <property type="evidence" value="ECO:0007669"/>
    <property type="project" value="UniProtKB-SubCell"/>
</dbReference>
<keyword evidence="8" id="KW-0238">DNA-binding</keyword>
<evidence type="ECO:0000256" key="10">
    <source>
        <dbReference type="ARBA" id="ARBA00023242"/>
    </source>
</evidence>
<feature type="domain" description="C2H2-type" evidence="14">
    <location>
        <begin position="516"/>
        <end position="543"/>
    </location>
</feature>
<dbReference type="AlphaFoldDB" id="A0AAV4AZT3"/>
<proteinExistence type="inferred from homology"/>
<evidence type="ECO:0000256" key="11">
    <source>
        <dbReference type="PROSITE-ProRule" id="PRU00042"/>
    </source>
</evidence>
<keyword evidence="6" id="KW-0862">Zinc</keyword>
<keyword evidence="5 11" id="KW-0863">Zinc-finger</keyword>
<dbReference type="GO" id="GO:0008270">
    <property type="term" value="F:zinc ion binding"/>
    <property type="evidence" value="ECO:0007669"/>
    <property type="project" value="UniProtKB-KW"/>
</dbReference>
<dbReference type="PROSITE" id="PS00028">
    <property type="entry name" value="ZINC_FINGER_C2H2_1"/>
    <property type="match status" value="8"/>
</dbReference>
<evidence type="ECO:0000256" key="13">
    <source>
        <dbReference type="SAM" id="MobiDB-lite"/>
    </source>
</evidence>
<comment type="subcellular location">
    <subcellularLocation>
        <location evidence="1">Nucleus</location>
    </subcellularLocation>
</comment>
<dbReference type="InterPro" id="IPR036236">
    <property type="entry name" value="Znf_C2H2_sf"/>
</dbReference>
<evidence type="ECO:0000256" key="9">
    <source>
        <dbReference type="ARBA" id="ARBA00023163"/>
    </source>
</evidence>
<name>A0AAV4AZT3_9GAST</name>
<evidence type="ECO:0000313" key="16">
    <source>
        <dbReference type="Proteomes" id="UP000735302"/>
    </source>
</evidence>
<feature type="domain" description="C2H2-type" evidence="14">
    <location>
        <begin position="348"/>
        <end position="375"/>
    </location>
</feature>
<feature type="domain" description="C2H2-type" evidence="14">
    <location>
        <begin position="600"/>
        <end position="628"/>
    </location>
</feature>
<feature type="region of interest" description="Disordered" evidence="13">
    <location>
        <begin position="246"/>
        <end position="265"/>
    </location>
</feature>
<feature type="coiled-coil region" evidence="12">
    <location>
        <begin position="163"/>
        <end position="194"/>
    </location>
</feature>
<evidence type="ECO:0000256" key="8">
    <source>
        <dbReference type="ARBA" id="ARBA00023125"/>
    </source>
</evidence>
<dbReference type="Gene3D" id="3.30.160.60">
    <property type="entry name" value="Classic Zinc Finger"/>
    <property type="match status" value="6"/>
</dbReference>
<evidence type="ECO:0000256" key="1">
    <source>
        <dbReference type="ARBA" id="ARBA00004123"/>
    </source>
</evidence>
<dbReference type="GO" id="GO:0001228">
    <property type="term" value="F:DNA-binding transcription activator activity, RNA polymerase II-specific"/>
    <property type="evidence" value="ECO:0007669"/>
    <property type="project" value="TreeGrafter"/>
</dbReference>
<evidence type="ECO:0000256" key="3">
    <source>
        <dbReference type="ARBA" id="ARBA00022723"/>
    </source>
</evidence>
<feature type="domain" description="C2H2-type" evidence="14">
    <location>
        <begin position="376"/>
        <end position="398"/>
    </location>
</feature>
<dbReference type="InterPro" id="IPR013087">
    <property type="entry name" value="Znf_C2H2_type"/>
</dbReference>
<dbReference type="Proteomes" id="UP000735302">
    <property type="component" value="Unassembled WGS sequence"/>
</dbReference>
<evidence type="ECO:0000256" key="12">
    <source>
        <dbReference type="SAM" id="Coils"/>
    </source>
</evidence>
<feature type="domain" description="C2H2-type" evidence="14">
    <location>
        <begin position="314"/>
        <end position="341"/>
    </location>
</feature>
<evidence type="ECO:0000256" key="6">
    <source>
        <dbReference type="ARBA" id="ARBA00022833"/>
    </source>
</evidence>
<dbReference type="SMART" id="SM00355">
    <property type="entry name" value="ZnF_C2H2"/>
    <property type="match status" value="12"/>
</dbReference>
<keyword evidence="16" id="KW-1185">Reference proteome</keyword>
<evidence type="ECO:0000256" key="2">
    <source>
        <dbReference type="ARBA" id="ARBA00006991"/>
    </source>
</evidence>
<dbReference type="PANTHER" id="PTHR24376:SF235">
    <property type="entry name" value="C2H2-TYPE DOMAIN-CONTAINING PROTEIN"/>
    <property type="match status" value="1"/>
</dbReference>
<evidence type="ECO:0000256" key="7">
    <source>
        <dbReference type="ARBA" id="ARBA00023015"/>
    </source>
</evidence>
<evidence type="ECO:0000313" key="15">
    <source>
        <dbReference type="EMBL" id="GFO12013.1"/>
    </source>
</evidence>
<dbReference type="PROSITE" id="PS50157">
    <property type="entry name" value="ZINC_FINGER_C2H2_2"/>
    <property type="match status" value="8"/>
</dbReference>
<dbReference type="FunFam" id="3.30.160.60:FF:000446">
    <property type="entry name" value="Zinc finger protein"/>
    <property type="match status" value="1"/>
</dbReference>
<dbReference type="SUPFAM" id="SSF57667">
    <property type="entry name" value="beta-beta-alpha zinc fingers"/>
    <property type="match status" value="6"/>
</dbReference>
<feature type="domain" description="C2H2-type" evidence="14">
    <location>
        <begin position="457"/>
        <end position="484"/>
    </location>
</feature>
<accession>A0AAV4AZT3</accession>
<keyword evidence="4" id="KW-0677">Repeat</keyword>
<keyword evidence="3" id="KW-0479">Metal-binding</keyword>
<protein>
    <submittedName>
        <fullName evidence="15">Zinc finger protein 235</fullName>
    </submittedName>
</protein>
<dbReference type="Pfam" id="PF00096">
    <property type="entry name" value="zf-C2H2"/>
    <property type="match status" value="3"/>
</dbReference>
<organism evidence="15 16">
    <name type="scientific">Plakobranchus ocellatus</name>
    <dbReference type="NCBI Taxonomy" id="259542"/>
    <lineage>
        <taxon>Eukaryota</taxon>
        <taxon>Metazoa</taxon>
        <taxon>Spiralia</taxon>
        <taxon>Lophotrochozoa</taxon>
        <taxon>Mollusca</taxon>
        <taxon>Gastropoda</taxon>
        <taxon>Heterobranchia</taxon>
        <taxon>Euthyneura</taxon>
        <taxon>Panpulmonata</taxon>
        <taxon>Sacoglossa</taxon>
        <taxon>Placobranchoidea</taxon>
        <taxon>Plakobranchidae</taxon>
        <taxon>Plakobranchus</taxon>
    </lineage>
</organism>